<evidence type="ECO:0000313" key="3">
    <source>
        <dbReference type="Proteomes" id="UP000177579"/>
    </source>
</evidence>
<reference evidence="2 3" key="1">
    <citation type="journal article" date="2016" name="Nat. Commun.">
        <title>Thousands of microbial genomes shed light on interconnected biogeochemical processes in an aquifer system.</title>
        <authorList>
            <person name="Anantharaman K."/>
            <person name="Brown C.T."/>
            <person name="Hug L.A."/>
            <person name="Sharon I."/>
            <person name="Castelle C.J."/>
            <person name="Probst A.J."/>
            <person name="Thomas B.C."/>
            <person name="Singh A."/>
            <person name="Wilkins M.J."/>
            <person name="Karaoz U."/>
            <person name="Brodie E.L."/>
            <person name="Williams K.H."/>
            <person name="Hubbard S.S."/>
            <person name="Banfield J.F."/>
        </authorList>
    </citation>
    <scope>NUCLEOTIDE SEQUENCE [LARGE SCALE GENOMIC DNA]</scope>
</reference>
<accession>A0A1F5TMF8</accession>
<dbReference type="SUPFAM" id="SSF51182">
    <property type="entry name" value="RmlC-like cupins"/>
    <property type="match status" value="1"/>
</dbReference>
<evidence type="ECO:0008006" key="4">
    <source>
        <dbReference type="Google" id="ProtNLM"/>
    </source>
</evidence>
<dbReference type="InterPro" id="IPR000888">
    <property type="entry name" value="RmlC-like"/>
</dbReference>
<evidence type="ECO:0000256" key="1">
    <source>
        <dbReference type="PIRSR" id="PIRSR600888-3"/>
    </source>
</evidence>
<feature type="site" description="Participates in a stacking interaction with the thymidine ring of dTDP-4-oxo-6-deoxyglucose" evidence="1">
    <location>
        <position position="125"/>
    </location>
</feature>
<dbReference type="AlphaFoldDB" id="A0A1F5TMF8"/>
<comment type="caution">
    <text evidence="2">The sequence shown here is derived from an EMBL/GenBank/DDBJ whole genome shotgun (WGS) entry which is preliminary data.</text>
</comment>
<gene>
    <name evidence="2" type="ORF">A2531_07315</name>
</gene>
<dbReference type="GO" id="GO:0005829">
    <property type="term" value="C:cytosol"/>
    <property type="evidence" value="ECO:0007669"/>
    <property type="project" value="TreeGrafter"/>
</dbReference>
<dbReference type="Proteomes" id="UP000177579">
    <property type="component" value="Unassembled WGS sequence"/>
</dbReference>
<dbReference type="PANTHER" id="PTHR21047:SF2">
    <property type="entry name" value="THYMIDINE DIPHOSPHO-4-KETO-RHAMNOSE 3,5-EPIMERASE"/>
    <property type="match status" value="1"/>
</dbReference>
<dbReference type="InterPro" id="IPR014710">
    <property type="entry name" value="RmlC-like_jellyroll"/>
</dbReference>
<proteinExistence type="predicted"/>
<dbReference type="GO" id="GO:0019305">
    <property type="term" value="P:dTDP-rhamnose biosynthetic process"/>
    <property type="evidence" value="ECO:0007669"/>
    <property type="project" value="TreeGrafter"/>
</dbReference>
<dbReference type="PANTHER" id="PTHR21047">
    <property type="entry name" value="DTDP-6-DEOXY-D-GLUCOSE-3,5 EPIMERASE"/>
    <property type="match status" value="1"/>
</dbReference>
<organism evidence="2 3">
    <name type="scientific">Candidatus Falkowbacteria bacterium RIFOXYD2_FULL_34_120</name>
    <dbReference type="NCBI Taxonomy" id="1798007"/>
    <lineage>
        <taxon>Bacteria</taxon>
        <taxon>Candidatus Falkowiibacteriota</taxon>
    </lineage>
</organism>
<name>A0A1F5TMF8_9BACT</name>
<dbReference type="Pfam" id="PF00908">
    <property type="entry name" value="dTDP_sugar_isom"/>
    <property type="match status" value="1"/>
</dbReference>
<dbReference type="Gene3D" id="2.60.120.10">
    <property type="entry name" value="Jelly Rolls"/>
    <property type="match status" value="1"/>
</dbReference>
<dbReference type="GO" id="GO:0000271">
    <property type="term" value="P:polysaccharide biosynthetic process"/>
    <property type="evidence" value="ECO:0007669"/>
    <property type="project" value="TreeGrafter"/>
</dbReference>
<dbReference type="GO" id="GO:0008830">
    <property type="term" value="F:dTDP-4-dehydrorhamnose 3,5-epimerase activity"/>
    <property type="evidence" value="ECO:0007669"/>
    <property type="project" value="InterPro"/>
</dbReference>
<dbReference type="EMBL" id="MFGO01000038">
    <property type="protein sequence ID" value="OGF40007.1"/>
    <property type="molecule type" value="Genomic_DNA"/>
</dbReference>
<evidence type="ECO:0000313" key="2">
    <source>
        <dbReference type="EMBL" id="OGF40007.1"/>
    </source>
</evidence>
<dbReference type="InterPro" id="IPR011051">
    <property type="entry name" value="RmlC_Cupin_sf"/>
</dbReference>
<sequence>MIHGVVIKKLNKYQDDRGWLSEVFRHDEHDYMPSMSYISVTKPGVVRGPHEHVYQWDCFVFVGPGTFEVYLWDRRNESDTHERHIKIEVGEESPTMIMVPPGVVHAYKCISGYDAWCINMPNKLFKGIQKGDEAIDEIRWEERDDSPYKID</sequence>
<protein>
    <recommendedName>
        <fullName evidence="4">dTDP-4-dehydrorhamnose 3,5-epimerase</fullName>
    </recommendedName>
</protein>